<evidence type="ECO:0000256" key="9">
    <source>
        <dbReference type="ARBA" id="ARBA00022840"/>
    </source>
</evidence>
<dbReference type="PANTHER" id="PTHR24093">
    <property type="entry name" value="CATION TRANSPORTING ATPASE"/>
    <property type="match status" value="1"/>
</dbReference>
<feature type="transmembrane region" description="Helical" evidence="14">
    <location>
        <begin position="863"/>
        <end position="884"/>
    </location>
</feature>
<dbReference type="SUPFAM" id="SSF81665">
    <property type="entry name" value="Calcium ATPase, transmembrane domain M"/>
    <property type="match status" value="1"/>
</dbReference>
<evidence type="ECO:0000256" key="6">
    <source>
        <dbReference type="ARBA" id="ARBA00022723"/>
    </source>
</evidence>
<dbReference type="Pfam" id="PF00689">
    <property type="entry name" value="Cation_ATPase_C"/>
    <property type="match status" value="1"/>
</dbReference>
<dbReference type="Gene3D" id="2.70.150.10">
    <property type="entry name" value="Calcium-transporting ATPase, cytoplasmic transduction domain A"/>
    <property type="match status" value="1"/>
</dbReference>
<dbReference type="InterPro" id="IPR004014">
    <property type="entry name" value="ATPase_P-typ_cation-transptr_N"/>
</dbReference>
<dbReference type="Pfam" id="PF00122">
    <property type="entry name" value="E1-E2_ATPase"/>
    <property type="match status" value="1"/>
</dbReference>
<dbReference type="Pfam" id="PF08282">
    <property type="entry name" value="Hydrolase_3"/>
    <property type="match status" value="1"/>
</dbReference>
<reference evidence="16" key="1">
    <citation type="submission" date="2023-10" db="EMBL/GenBank/DDBJ databases">
        <title>Genome of Potential pathogenic bacteria in Crohn's disease.</title>
        <authorList>
            <person name="Rodriguez-Palacios A."/>
        </authorList>
    </citation>
    <scope>NUCLEOTIDE SEQUENCE</scope>
    <source>
        <strain evidence="16">CavFT-hAR50</strain>
    </source>
</reference>
<dbReference type="Gene3D" id="1.20.1110.10">
    <property type="entry name" value="Calcium-transporting ATPase, transmembrane domain"/>
    <property type="match status" value="2"/>
</dbReference>
<keyword evidence="11 14" id="KW-1133">Transmembrane helix</keyword>
<evidence type="ECO:0000313" key="17">
    <source>
        <dbReference type="Proteomes" id="UP001181247"/>
    </source>
</evidence>
<feature type="transmembrane region" description="Helical" evidence="14">
    <location>
        <begin position="752"/>
        <end position="774"/>
    </location>
</feature>
<dbReference type="SUPFAM" id="SSF81653">
    <property type="entry name" value="Calcium ATPase, transduction domain A"/>
    <property type="match status" value="1"/>
</dbReference>
<dbReference type="SUPFAM" id="SSF56784">
    <property type="entry name" value="HAD-like"/>
    <property type="match status" value="1"/>
</dbReference>
<evidence type="ECO:0000256" key="11">
    <source>
        <dbReference type="ARBA" id="ARBA00022989"/>
    </source>
</evidence>
<evidence type="ECO:0000256" key="5">
    <source>
        <dbReference type="ARBA" id="ARBA00022692"/>
    </source>
</evidence>
<protein>
    <recommendedName>
        <fullName evidence="2">P-type Ca(2+) transporter</fullName>
        <ecNumber evidence="2">7.2.2.10</ecNumber>
    </recommendedName>
</protein>
<dbReference type="InterPro" id="IPR036412">
    <property type="entry name" value="HAD-like_sf"/>
</dbReference>
<dbReference type="Pfam" id="PF13246">
    <property type="entry name" value="Cation_ATPase"/>
    <property type="match status" value="1"/>
</dbReference>
<keyword evidence="9" id="KW-0067">ATP-binding</keyword>
<dbReference type="PANTHER" id="PTHR24093:SF369">
    <property type="entry name" value="CALCIUM-TRANSPORTING ATPASE"/>
    <property type="match status" value="1"/>
</dbReference>
<keyword evidence="7" id="KW-0547">Nucleotide-binding</keyword>
<dbReference type="InterPro" id="IPR059000">
    <property type="entry name" value="ATPase_P-type_domA"/>
</dbReference>
<dbReference type="EMBL" id="JAWDEU010000002">
    <property type="protein sequence ID" value="MDU0245967.1"/>
    <property type="molecule type" value="Genomic_DNA"/>
</dbReference>
<dbReference type="InterPro" id="IPR018303">
    <property type="entry name" value="ATPase_P-typ_P_site"/>
</dbReference>
<dbReference type="Pfam" id="PF00690">
    <property type="entry name" value="Cation_ATPase_N"/>
    <property type="match status" value="1"/>
</dbReference>
<feature type="transmembrane region" description="Helical" evidence="14">
    <location>
        <begin position="246"/>
        <end position="265"/>
    </location>
</feature>
<evidence type="ECO:0000256" key="10">
    <source>
        <dbReference type="ARBA" id="ARBA00022842"/>
    </source>
</evidence>
<keyword evidence="6" id="KW-0479">Metal-binding</keyword>
<evidence type="ECO:0000259" key="15">
    <source>
        <dbReference type="SMART" id="SM00831"/>
    </source>
</evidence>
<gene>
    <name evidence="16" type="ORF">RVH16_14790</name>
</gene>
<keyword evidence="10" id="KW-0460">Magnesium</keyword>
<evidence type="ECO:0000256" key="14">
    <source>
        <dbReference type="SAM" id="Phobius"/>
    </source>
</evidence>
<feature type="transmembrane region" description="Helical" evidence="14">
    <location>
        <begin position="47"/>
        <end position="64"/>
    </location>
</feature>
<accession>A0AAE4IJ77</accession>
<organism evidence="16 17">
    <name type="scientific">Bacteroides uniformis</name>
    <dbReference type="NCBI Taxonomy" id="820"/>
    <lineage>
        <taxon>Bacteria</taxon>
        <taxon>Pseudomonadati</taxon>
        <taxon>Bacteroidota</taxon>
        <taxon>Bacteroidia</taxon>
        <taxon>Bacteroidales</taxon>
        <taxon>Bacteroidaceae</taxon>
        <taxon>Bacteroides</taxon>
    </lineage>
</organism>
<dbReference type="SFLD" id="SFLDS00003">
    <property type="entry name" value="Haloacid_Dehalogenase"/>
    <property type="match status" value="1"/>
</dbReference>
<evidence type="ECO:0000256" key="2">
    <source>
        <dbReference type="ARBA" id="ARBA00012790"/>
    </source>
</evidence>
<dbReference type="GO" id="GO:0012505">
    <property type="term" value="C:endomembrane system"/>
    <property type="evidence" value="ECO:0007669"/>
    <property type="project" value="UniProtKB-SubCell"/>
</dbReference>
<keyword evidence="4" id="KW-0109">Calcium transport</keyword>
<dbReference type="PRINTS" id="PR00119">
    <property type="entry name" value="CATATPASE"/>
</dbReference>
<feature type="domain" description="Cation-transporting P-type ATPase N-terminal" evidence="15">
    <location>
        <begin position="1"/>
        <end position="63"/>
    </location>
</feature>
<evidence type="ECO:0000313" key="16">
    <source>
        <dbReference type="EMBL" id="MDU0245967.1"/>
    </source>
</evidence>
<dbReference type="Gene3D" id="3.40.1110.10">
    <property type="entry name" value="Calcium-transporting ATPase, cytoplasmic domain N"/>
    <property type="match status" value="1"/>
</dbReference>
<dbReference type="InterPro" id="IPR001757">
    <property type="entry name" value="P_typ_ATPase"/>
</dbReference>
<comment type="caution">
    <text evidence="16">The sequence shown here is derived from an EMBL/GenBank/DDBJ whole genome shotgun (WGS) entry which is preliminary data.</text>
</comment>
<dbReference type="PROSITE" id="PS00154">
    <property type="entry name" value="ATPASE_E1_E2"/>
    <property type="match status" value="1"/>
</dbReference>
<dbReference type="SFLD" id="SFLDG00002">
    <property type="entry name" value="C1.7:_P-type_atpase_like"/>
    <property type="match status" value="1"/>
</dbReference>
<sequence length="894" mass="98194">MEQKHHFTGLTDAEVLESRKKHGANILTPPEKDPLWKQFLEKFGDPLIIILMIAGVLSIGISFYEYFGLGEGGEVFFEPAGIFVAILLATGLAFYFELQADKEFTILNQVNDDEPVEVIRNGNATQIPRKDVVVGDIVILNTGEEVAADGELIEAVQLHLDESTLTGEPVCGKSINEEEFDKNATYPTNHVMKGTKVMEGHGIFRVLAVGDATEQGKVFEAAQIDDSVKTPLNEQLDGLSAWITKLSYGFAALIIIGRIAGYLISNGTDCFGSMEQIAPFIAYVLQTLMIAVTLVVVAVPEGLPMAVTLSLAYSMRRMLRTNNLVRKMHACETMGATTVICTDKTGTLTQNQMKVDDIKVYADNISDSVINEGMAVNSTASIDFSDVKKPQVLGNPTEGALLLWLNNKGVDYRMLRESVNVVQELPFSTERKYMATVVESAVIPGKKILYVKGAPEIIFDLCKVTNVDKTIVDKQLISYQERAMRTLGFAYQVLENDNAVIENGKLVATSLHFIGIAAIADPVRVDVPDAVKECLDAGINIKIVTGDTPGTAKEIGRQIGLWTSTDTERNIITGPDFAALTEEQLLDRVQDLKIIARARPMDKKRLVEALQKKNQVVAVTGDGTNDAPALHTAHVGLSMGDGTSVAKEASDITIIDNSFSSIGKAVMWGRSLYQNIQRFLLFQLTVNVTACFLVLCGAFMGTESPLTVTQMLWINLIMDTFAAMALASLPPSESVMQDKPRDRNAFILNKSMIANIIGVGGFFFAMLLGLLYIFQHADIHQLTDLLSLQLGEKGHVSTYELTLLFTIFVMTHFFYLFNARAFETGRSALHFKGCKGLLIIVAIIMIGQVAMVEIPGIQQFFNVQGLSLQDWIIIILGSSLVLWVREGWHLITKR</sequence>
<dbReference type="SMART" id="SM00831">
    <property type="entry name" value="Cation_ATPase_N"/>
    <property type="match status" value="1"/>
</dbReference>
<dbReference type="Proteomes" id="UP001181247">
    <property type="component" value="Unassembled WGS sequence"/>
</dbReference>
<dbReference type="SFLD" id="SFLDF00027">
    <property type="entry name" value="p-type_atpase"/>
    <property type="match status" value="1"/>
</dbReference>
<feature type="transmembrane region" description="Helical" evidence="14">
    <location>
        <begin position="280"/>
        <end position="313"/>
    </location>
</feature>
<dbReference type="InterPro" id="IPR006408">
    <property type="entry name" value="P-type_ATPase_IIB"/>
</dbReference>
<dbReference type="NCBIfam" id="TIGR01494">
    <property type="entry name" value="ATPase_P-type"/>
    <property type="match status" value="2"/>
</dbReference>
<proteinExistence type="predicted"/>
<dbReference type="GO" id="GO:0005524">
    <property type="term" value="F:ATP binding"/>
    <property type="evidence" value="ECO:0007669"/>
    <property type="project" value="UniProtKB-KW"/>
</dbReference>
<dbReference type="InterPro" id="IPR006068">
    <property type="entry name" value="ATPase_P-typ_cation-transptr_C"/>
</dbReference>
<evidence type="ECO:0000256" key="1">
    <source>
        <dbReference type="ARBA" id="ARBA00004127"/>
    </source>
</evidence>
<keyword evidence="13 14" id="KW-0472">Membrane</keyword>
<feature type="transmembrane region" description="Helical" evidence="14">
    <location>
        <begin position="837"/>
        <end position="857"/>
    </location>
</feature>
<evidence type="ECO:0000256" key="4">
    <source>
        <dbReference type="ARBA" id="ARBA00022568"/>
    </source>
</evidence>
<dbReference type="GO" id="GO:0005388">
    <property type="term" value="F:P-type calcium transporter activity"/>
    <property type="evidence" value="ECO:0007669"/>
    <property type="project" value="UniProtKB-EC"/>
</dbReference>
<keyword evidence="3" id="KW-0813">Transport</keyword>
<dbReference type="InterPro" id="IPR044492">
    <property type="entry name" value="P_typ_ATPase_HD_dom"/>
</dbReference>
<dbReference type="InterPro" id="IPR023298">
    <property type="entry name" value="ATPase_P-typ_TM_dom_sf"/>
</dbReference>
<dbReference type="GO" id="GO:0005886">
    <property type="term" value="C:plasma membrane"/>
    <property type="evidence" value="ECO:0007669"/>
    <property type="project" value="TreeGrafter"/>
</dbReference>
<evidence type="ECO:0000256" key="7">
    <source>
        <dbReference type="ARBA" id="ARBA00022741"/>
    </source>
</evidence>
<evidence type="ECO:0000256" key="8">
    <source>
        <dbReference type="ARBA" id="ARBA00022837"/>
    </source>
</evidence>
<evidence type="ECO:0000256" key="13">
    <source>
        <dbReference type="ARBA" id="ARBA00023136"/>
    </source>
</evidence>
<feature type="transmembrane region" description="Helical" evidence="14">
    <location>
        <begin position="712"/>
        <end position="731"/>
    </location>
</feature>
<comment type="subcellular location">
    <subcellularLocation>
        <location evidence="1">Endomembrane system</location>
        <topology evidence="1">Multi-pass membrane protein</topology>
    </subcellularLocation>
</comment>
<name>A0AAE4IJ77_BACUN</name>
<evidence type="ECO:0000256" key="3">
    <source>
        <dbReference type="ARBA" id="ARBA00022448"/>
    </source>
</evidence>
<feature type="transmembrane region" description="Helical" evidence="14">
    <location>
        <begin position="76"/>
        <end position="96"/>
    </location>
</feature>
<dbReference type="GO" id="GO:0016887">
    <property type="term" value="F:ATP hydrolysis activity"/>
    <property type="evidence" value="ECO:0007669"/>
    <property type="project" value="InterPro"/>
</dbReference>
<dbReference type="NCBIfam" id="TIGR01517">
    <property type="entry name" value="ATPase-IIB_Ca"/>
    <property type="match status" value="1"/>
</dbReference>
<keyword evidence="5 14" id="KW-0812">Transmembrane</keyword>
<dbReference type="RefSeq" id="WP_022163538.1">
    <property type="nucleotide sequence ID" value="NZ_JAWDEU010000002.1"/>
</dbReference>
<dbReference type="AlphaFoldDB" id="A0AAE4IJ77"/>
<feature type="transmembrane region" description="Helical" evidence="14">
    <location>
        <begin position="679"/>
        <end position="700"/>
    </location>
</feature>
<dbReference type="InterPro" id="IPR023299">
    <property type="entry name" value="ATPase_P-typ_cyto_dom_N"/>
</dbReference>
<dbReference type="InterPro" id="IPR008250">
    <property type="entry name" value="ATPase_P-typ_transduc_dom_A_sf"/>
</dbReference>
<dbReference type="GO" id="GO:0046872">
    <property type="term" value="F:metal ion binding"/>
    <property type="evidence" value="ECO:0007669"/>
    <property type="project" value="UniProtKB-KW"/>
</dbReference>
<feature type="transmembrane region" description="Helical" evidence="14">
    <location>
        <begin position="794"/>
        <end position="817"/>
    </location>
</feature>
<dbReference type="PRINTS" id="PR00120">
    <property type="entry name" value="HATPASE"/>
</dbReference>
<dbReference type="EC" id="7.2.2.10" evidence="2"/>
<evidence type="ECO:0000256" key="12">
    <source>
        <dbReference type="ARBA" id="ARBA00023065"/>
    </source>
</evidence>
<keyword evidence="12" id="KW-0406">Ion transport</keyword>
<keyword evidence="8" id="KW-0106">Calcium</keyword>